<organism evidence="4 5">
    <name type="scientific">Chitinophaga agrisoli</name>
    <dbReference type="NCBI Taxonomy" id="2607653"/>
    <lineage>
        <taxon>Bacteria</taxon>
        <taxon>Pseudomonadati</taxon>
        <taxon>Bacteroidota</taxon>
        <taxon>Chitinophagia</taxon>
        <taxon>Chitinophagales</taxon>
        <taxon>Chitinophagaceae</taxon>
        <taxon>Chitinophaga</taxon>
    </lineage>
</organism>
<feature type="chain" id="PRO_5023056356" evidence="1">
    <location>
        <begin position="28"/>
        <end position="772"/>
    </location>
</feature>
<feature type="domain" description="DUF11" evidence="2">
    <location>
        <begin position="44"/>
        <end position="155"/>
    </location>
</feature>
<dbReference type="NCBIfam" id="TIGR04183">
    <property type="entry name" value="Por_Secre_tail"/>
    <property type="match status" value="1"/>
</dbReference>
<dbReference type="PANTHER" id="PTHR34819:SF3">
    <property type="entry name" value="CELL SURFACE PROTEIN"/>
    <property type="match status" value="1"/>
</dbReference>
<dbReference type="Pfam" id="PF18962">
    <property type="entry name" value="Por_Secre_tail"/>
    <property type="match status" value="1"/>
</dbReference>
<keyword evidence="5" id="KW-1185">Reference proteome</keyword>
<reference evidence="4 5" key="1">
    <citation type="submission" date="2019-09" db="EMBL/GenBank/DDBJ databases">
        <title>Chitinophaga ginsengihumi sp. nov., isolated from soil of ginseng rhizosphere.</title>
        <authorList>
            <person name="Lee J."/>
        </authorList>
    </citation>
    <scope>NUCLEOTIDE SEQUENCE [LARGE SCALE GENOMIC DNA]</scope>
    <source>
        <strain evidence="4 5">BN140078</strain>
    </source>
</reference>
<dbReference type="SUPFAM" id="SSF50965">
    <property type="entry name" value="Galactose oxidase, central domain"/>
    <property type="match status" value="1"/>
</dbReference>
<dbReference type="Pfam" id="PF01345">
    <property type="entry name" value="DUF11"/>
    <property type="match status" value="1"/>
</dbReference>
<dbReference type="AlphaFoldDB" id="A0A5B2VKN6"/>
<proteinExistence type="predicted"/>
<protein>
    <submittedName>
        <fullName evidence="4">DUF11 domain-containing protein</fullName>
    </submittedName>
</protein>
<name>A0A5B2VKN6_9BACT</name>
<dbReference type="PANTHER" id="PTHR34819">
    <property type="entry name" value="LARGE CYSTEINE-RICH PERIPLASMIC PROTEIN OMCB"/>
    <property type="match status" value="1"/>
</dbReference>
<dbReference type="InterPro" id="IPR001434">
    <property type="entry name" value="OmcB-like_DUF11"/>
</dbReference>
<dbReference type="InterPro" id="IPR051172">
    <property type="entry name" value="Chlamydia_OmcB"/>
</dbReference>
<sequence length="772" mass="82086">MYKKFYPIKPFLVLLLFLASASTALRAQQASLTITRTNTTAGGSADNPGVNNILKFTITAKNTGSTTLTNVKLYNAIPAGVTYQLGTTRVNNVPVPDASGKMRFSNPAGTLIGTGSLAAGATTTIDFNAQVSASAGFITDYATLRGTQGVNNIVQNATGASSHIDGGPKAGIIYQVTDEQPDDSTYYVLRDQFGTFLYNGRANPCFDALTGVQYQSGSLLSDTRAIAMDITGQRLYFINRYQVPVGGDLNFIYFPTNNNPNAQTYSGFQVEPDLSGPGYIIDKMTAASNGFFYALTDNGQDLTQFSITSSGAPNILNLGPLVNDPSNGANDVLAETGGDLFAASEGKLYLLSGSGKLYRINPATLVTLYMGTISNLPASGIKSAAMDNNGTLYIGGNFPPSSGVAPSSIFTANLVTMTATLVGASGYINSDFASVNIPVLAHLMTANQSYLNKSGHLFVLAGDTVEYSIEVGNIGNMSATNVKVFDTIPGFAHYLANSTTMNGVPVADVNGKMPFTVTGGRLVNSTGATTGMVVPGNNVVIKFQVTTDPLKPVCNYPQVIYPGIDGAIITLPANMPAQNGIESNCFFSDGVICGCTPMFTGTLSNNQPLLQWSVEKEDNIDHYEVEYAAGNSSQFNPVARVNSGITKLPKHQLIDKSNPLTGLSNYRLKVVQKSGQITYSDTVQLSPMGSVRVRPNPFHEDLNLQVQLKTAEQVQVRLVDINGRTVLTTREKLNAGANTMNIKAPAALAPGIYVLELMVRNQRLSQQKLVKQ</sequence>
<dbReference type="InterPro" id="IPR047589">
    <property type="entry name" value="DUF11_rpt"/>
</dbReference>
<dbReference type="InterPro" id="IPR011043">
    <property type="entry name" value="Gal_Oxase/kelch_b-propeller"/>
</dbReference>
<comment type="caution">
    <text evidence="4">The sequence shown here is derived from an EMBL/GenBank/DDBJ whole genome shotgun (WGS) entry which is preliminary data.</text>
</comment>
<dbReference type="RefSeq" id="WP_149839948.1">
    <property type="nucleotide sequence ID" value="NZ_VUOC01000004.1"/>
</dbReference>
<dbReference type="EMBL" id="VUOC01000004">
    <property type="protein sequence ID" value="KAA2238769.1"/>
    <property type="molecule type" value="Genomic_DNA"/>
</dbReference>
<evidence type="ECO:0000259" key="2">
    <source>
        <dbReference type="Pfam" id="PF01345"/>
    </source>
</evidence>
<reference evidence="4 5" key="2">
    <citation type="submission" date="2019-09" db="EMBL/GenBank/DDBJ databases">
        <authorList>
            <person name="Jin C."/>
        </authorList>
    </citation>
    <scope>NUCLEOTIDE SEQUENCE [LARGE SCALE GENOMIC DNA]</scope>
    <source>
        <strain evidence="4 5">BN140078</strain>
    </source>
</reference>
<dbReference type="InterPro" id="IPR026444">
    <property type="entry name" value="Secre_tail"/>
</dbReference>
<gene>
    <name evidence="4" type="ORF">F0L74_21375</name>
</gene>
<dbReference type="Proteomes" id="UP000324611">
    <property type="component" value="Unassembled WGS sequence"/>
</dbReference>
<evidence type="ECO:0000313" key="5">
    <source>
        <dbReference type="Proteomes" id="UP000324611"/>
    </source>
</evidence>
<evidence type="ECO:0000259" key="3">
    <source>
        <dbReference type="Pfam" id="PF18962"/>
    </source>
</evidence>
<evidence type="ECO:0000313" key="4">
    <source>
        <dbReference type="EMBL" id="KAA2238769.1"/>
    </source>
</evidence>
<accession>A0A5B2VKN6</accession>
<feature type="domain" description="Secretion system C-terminal sorting" evidence="3">
    <location>
        <begin position="695"/>
        <end position="769"/>
    </location>
</feature>
<evidence type="ECO:0000256" key="1">
    <source>
        <dbReference type="SAM" id="SignalP"/>
    </source>
</evidence>
<feature type="signal peptide" evidence="1">
    <location>
        <begin position="1"/>
        <end position="27"/>
    </location>
</feature>
<dbReference type="NCBIfam" id="TIGR01451">
    <property type="entry name" value="B_ant_repeat"/>
    <property type="match status" value="2"/>
</dbReference>
<keyword evidence="1" id="KW-0732">Signal</keyword>